<evidence type="ECO:0000313" key="1">
    <source>
        <dbReference type="EMBL" id="MFC6792714.1"/>
    </source>
</evidence>
<protein>
    <recommendedName>
        <fullName evidence="3">DUF2384 domain-containing protein</fullName>
    </recommendedName>
</protein>
<organism evidence="1 2">
    <name type="scientific">Methylobacterium komagatae</name>
    <dbReference type="NCBI Taxonomy" id="374425"/>
    <lineage>
        <taxon>Bacteria</taxon>
        <taxon>Pseudomonadati</taxon>
        <taxon>Pseudomonadota</taxon>
        <taxon>Alphaproteobacteria</taxon>
        <taxon>Hyphomicrobiales</taxon>
        <taxon>Methylobacteriaceae</taxon>
        <taxon>Methylobacterium</taxon>
    </lineage>
</organism>
<dbReference type="EMBL" id="JBHSWN010000001">
    <property type="protein sequence ID" value="MFC6792714.1"/>
    <property type="molecule type" value="Genomic_DNA"/>
</dbReference>
<gene>
    <name evidence="1" type="ORF">ACFQE0_26040</name>
</gene>
<evidence type="ECO:0008006" key="3">
    <source>
        <dbReference type="Google" id="ProtNLM"/>
    </source>
</evidence>
<keyword evidence="2" id="KW-1185">Reference proteome</keyword>
<comment type="caution">
    <text evidence="1">The sequence shown here is derived from an EMBL/GenBank/DDBJ whole genome shotgun (WGS) entry which is preliminary data.</text>
</comment>
<name>A0ABW2BQF0_9HYPH</name>
<dbReference type="Proteomes" id="UP001596292">
    <property type="component" value="Unassembled WGS sequence"/>
</dbReference>
<sequence length="69" mass="7794">MSERVSIDEQISEVSLVIVNRKAWLGRREELTRQGKTLPPDTGCTAATLPGLEAALRTLEWVRDHHAKR</sequence>
<dbReference type="RefSeq" id="WP_378974913.1">
    <property type="nucleotide sequence ID" value="NZ_JBHSWN010000001.1"/>
</dbReference>
<reference evidence="2" key="1">
    <citation type="journal article" date="2019" name="Int. J. Syst. Evol. Microbiol.">
        <title>The Global Catalogue of Microorganisms (GCM) 10K type strain sequencing project: providing services to taxonomists for standard genome sequencing and annotation.</title>
        <authorList>
            <consortium name="The Broad Institute Genomics Platform"/>
            <consortium name="The Broad Institute Genome Sequencing Center for Infectious Disease"/>
            <person name="Wu L."/>
            <person name="Ma J."/>
        </authorList>
    </citation>
    <scope>NUCLEOTIDE SEQUENCE [LARGE SCALE GENOMIC DNA]</scope>
    <source>
        <strain evidence="2">CCUG 48316</strain>
    </source>
</reference>
<proteinExistence type="predicted"/>
<accession>A0ABW2BQF0</accession>
<evidence type="ECO:0000313" key="2">
    <source>
        <dbReference type="Proteomes" id="UP001596292"/>
    </source>
</evidence>